<proteinExistence type="predicted"/>
<name>X1B7Y5_9ZZZZ</name>
<comment type="caution">
    <text evidence="1">The sequence shown here is derived from an EMBL/GenBank/DDBJ whole genome shotgun (WGS) entry which is preliminary data.</text>
</comment>
<dbReference type="EMBL" id="BART01023370">
    <property type="protein sequence ID" value="GAG91874.1"/>
    <property type="molecule type" value="Genomic_DNA"/>
</dbReference>
<accession>X1B7Y5</accession>
<sequence>MKDYKKAIENINYCISALSQSKKSEDLKTMKTYIDFNFRHDFNELPELLYIYKYRETSDDHEEEIEILVNTLSEIEDLLKIIISTGGIDHEIITIKGKLIDLFKKSESFNIKNIDEDAYNIWEYEIK</sequence>
<reference evidence="1" key="1">
    <citation type="journal article" date="2014" name="Front. Microbiol.">
        <title>High frequency of phylogenetically diverse reductive dehalogenase-homologous genes in deep subseafloor sedimentary metagenomes.</title>
        <authorList>
            <person name="Kawai M."/>
            <person name="Futagami T."/>
            <person name="Toyoda A."/>
            <person name="Takaki Y."/>
            <person name="Nishi S."/>
            <person name="Hori S."/>
            <person name="Arai W."/>
            <person name="Tsubouchi T."/>
            <person name="Morono Y."/>
            <person name="Uchiyama I."/>
            <person name="Ito T."/>
            <person name="Fujiyama A."/>
            <person name="Inagaki F."/>
            <person name="Takami H."/>
        </authorList>
    </citation>
    <scope>NUCLEOTIDE SEQUENCE</scope>
    <source>
        <strain evidence="1">Expedition CK06-06</strain>
    </source>
</reference>
<organism evidence="1">
    <name type="scientific">marine sediment metagenome</name>
    <dbReference type="NCBI Taxonomy" id="412755"/>
    <lineage>
        <taxon>unclassified sequences</taxon>
        <taxon>metagenomes</taxon>
        <taxon>ecological metagenomes</taxon>
    </lineage>
</organism>
<gene>
    <name evidence="1" type="ORF">S01H4_42536</name>
</gene>
<evidence type="ECO:0000313" key="1">
    <source>
        <dbReference type="EMBL" id="GAG91874.1"/>
    </source>
</evidence>
<dbReference type="AlphaFoldDB" id="X1B7Y5"/>
<protein>
    <submittedName>
        <fullName evidence="1">Uncharacterized protein</fullName>
    </submittedName>
</protein>
<feature type="non-terminal residue" evidence="1">
    <location>
        <position position="127"/>
    </location>
</feature>